<dbReference type="GO" id="GO:0035556">
    <property type="term" value="P:intracellular signal transduction"/>
    <property type="evidence" value="ECO:0007669"/>
    <property type="project" value="InterPro"/>
</dbReference>
<feature type="chain" id="PRO_5043967441" description="Suppressor of cytokine signaling 5" evidence="8">
    <location>
        <begin position="18"/>
        <end position="512"/>
    </location>
</feature>
<feature type="region of interest" description="Disordered" evidence="7">
    <location>
        <begin position="41"/>
        <end position="79"/>
    </location>
</feature>
<dbReference type="InterPro" id="IPR000980">
    <property type="entry name" value="SH2"/>
</dbReference>
<keyword evidence="12" id="KW-1185">Reference proteome</keyword>
<sequence>MLRTLINFLMIYFLITGDHKESQKCNLYTLLESIPSRIFKKMNTNTGDPPSNEEKCSCDKSELVESDSSNSESPLSSKDKKSKISLFSLRRARPLHFASKRSKKSPQPSSSTNTSIKKSPKWSIKFNCTKKEPKVAFNQENQNCCRCTCYRRTNDTSSNTNLASNDVGEKASPDSSSTCSGSSNVDADSGENRAQAGSDQSPDVEIEQADGIRGIYSTAPATSSIPNIIITAPFLDMQWMRSSHEDCEEAARIARAREIEQGVEAPANFRSLRRVQLLCSDVEAEYGQSQIPTRLQLVCPPDLSVESLRALFQNNVTLTSCPLDTIPGCHTQVDFIHCLVPDLLNITNCSFYWGKMDRYEAERLLDGKPEGTFLLRDSAQEEFLFSVSFRKYSRSLHARIEQWNHKFSFDSHDPGVFTSDTVCGLIEHYKDPSSCMFFEPVLTWPLHRNFTFSLQHLARAVIVSRLTYDNINHLQLPKTLKTYLKEYHYRQKVRVERFDEDVQWLELRNMPT</sequence>
<dbReference type="SMART" id="SM00253">
    <property type="entry name" value="SOCS"/>
    <property type="match status" value="1"/>
</dbReference>
<evidence type="ECO:0000256" key="8">
    <source>
        <dbReference type="SAM" id="SignalP"/>
    </source>
</evidence>
<evidence type="ECO:0000256" key="7">
    <source>
        <dbReference type="SAM" id="MobiDB-lite"/>
    </source>
</evidence>
<comment type="pathway">
    <text evidence="1">Protein modification; protein ubiquitination.</text>
</comment>
<dbReference type="SMART" id="SM00252">
    <property type="entry name" value="SH2"/>
    <property type="match status" value="1"/>
</dbReference>
<dbReference type="Pfam" id="PF00017">
    <property type="entry name" value="SH2"/>
    <property type="match status" value="1"/>
</dbReference>
<keyword evidence="3" id="KW-0734">Signal transduction inhibitor</keyword>
<feature type="domain" description="SH2" evidence="9">
    <location>
        <begin position="351"/>
        <end position="446"/>
    </location>
</feature>
<dbReference type="AlphaFoldDB" id="A0AAV8V9Z8"/>
<dbReference type="GO" id="GO:0046854">
    <property type="term" value="P:phosphatidylinositol phosphate biosynthetic process"/>
    <property type="evidence" value="ECO:0007669"/>
    <property type="project" value="TreeGrafter"/>
</dbReference>
<evidence type="ECO:0000256" key="4">
    <source>
        <dbReference type="ARBA" id="ARBA00022786"/>
    </source>
</evidence>
<name>A0AAV8V9Z8_9CUCU</name>
<dbReference type="InterPro" id="IPR036036">
    <property type="entry name" value="SOCS_box-like_dom_sf"/>
</dbReference>
<dbReference type="PROSITE" id="PS50225">
    <property type="entry name" value="SOCS"/>
    <property type="match status" value="1"/>
</dbReference>
<feature type="compositionally biased region" description="Basic and acidic residues" evidence="7">
    <location>
        <begin position="52"/>
        <end position="63"/>
    </location>
</feature>
<dbReference type="GO" id="GO:0009968">
    <property type="term" value="P:negative regulation of signal transduction"/>
    <property type="evidence" value="ECO:0007669"/>
    <property type="project" value="UniProtKB-KW"/>
</dbReference>
<keyword evidence="5 6" id="KW-0727">SH2 domain</keyword>
<dbReference type="GO" id="GO:0005942">
    <property type="term" value="C:phosphatidylinositol 3-kinase complex"/>
    <property type="evidence" value="ECO:0007669"/>
    <property type="project" value="TreeGrafter"/>
</dbReference>
<feature type="region of interest" description="Disordered" evidence="7">
    <location>
        <begin position="158"/>
        <end position="204"/>
    </location>
</feature>
<evidence type="ECO:0000256" key="2">
    <source>
        <dbReference type="ARBA" id="ARBA00022604"/>
    </source>
</evidence>
<feature type="compositionally biased region" description="Low complexity" evidence="7">
    <location>
        <begin position="173"/>
        <end position="183"/>
    </location>
</feature>
<feature type="compositionally biased region" description="Low complexity" evidence="7">
    <location>
        <begin position="105"/>
        <end position="115"/>
    </location>
</feature>
<dbReference type="EMBL" id="JANEYG010000239">
    <property type="protein sequence ID" value="KAJ8910835.1"/>
    <property type="molecule type" value="Genomic_DNA"/>
</dbReference>
<evidence type="ECO:0008006" key="13">
    <source>
        <dbReference type="Google" id="ProtNLM"/>
    </source>
</evidence>
<dbReference type="PANTHER" id="PTHR10155:SF0">
    <property type="entry name" value="SUPPRESSOR OF CYTOKINE SIGNALING AT 36E, ISOFORM D"/>
    <property type="match status" value="1"/>
</dbReference>
<dbReference type="PANTHER" id="PTHR10155">
    <property type="entry name" value="PHOSPHATIDYLINOSITOL 3-KINASE REGULATORY SUBUNIT"/>
    <property type="match status" value="1"/>
</dbReference>
<dbReference type="FunFam" id="3.30.505.10:FF:000028">
    <property type="entry name" value="Suppressor of cytokine signaling 5"/>
    <property type="match status" value="1"/>
</dbReference>
<dbReference type="SMART" id="SM00969">
    <property type="entry name" value="SOCS_box"/>
    <property type="match status" value="1"/>
</dbReference>
<reference evidence="11 12" key="1">
    <citation type="journal article" date="2023" name="Insect Mol. Biol.">
        <title>Genome sequencing provides insights into the evolution of gene families encoding plant cell wall-degrading enzymes in longhorned beetles.</title>
        <authorList>
            <person name="Shin N.R."/>
            <person name="Okamura Y."/>
            <person name="Kirsch R."/>
            <person name="Pauchet Y."/>
        </authorList>
    </citation>
    <scope>NUCLEOTIDE SEQUENCE [LARGE SCALE GENOMIC DNA]</scope>
    <source>
        <strain evidence="11">EAD_L_NR</strain>
    </source>
</reference>
<comment type="caution">
    <text evidence="11">The sequence shown here is derived from an EMBL/GenBank/DDBJ whole genome shotgun (WGS) entry which is preliminary data.</text>
</comment>
<dbReference type="Gene3D" id="3.30.505.10">
    <property type="entry name" value="SH2 domain"/>
    <property type="match status" value="1"/>
</dbReference>
<feature type="region of interest" description="Disordered" evidence="7">
    <location>
        <begin position="97"/>
        <end position="118"/>
    </location>
</feature>
<keyword evidence="2" id="KW-0341">Growth regulation</keyword>
<accession>A0AAV8V9Z8</accession>
<dbReference type="Pfam" id="PF07525">
    <property type="entry name" value="SOCS_box"/>
    <property type="match status" value="1"/>
</dbReference>
<evidence type="ECO:0000256" key="6">
    <source>
        <dbReference type="PROSITE-ProRule" id="PRU00191"/>
    </source>
</evidence>
<evidence type="ECO:0000313" key="12">
    <source>
        <dbReference type="Proteomes" id="UP001159042"/>
    </source>
</evidence>
<keyword evidence="8" id="KW-0732">Signal</keyword>
<dbReference type="GO" id="GO:0046935">
    <property type="term" value="F:1-phosphatidylinositol-3-kinase regulator activity"/>
    <property type="evidence" value="ECO:0007669"/>
    <property type="project" value="TreeGrafter"/>
</dbReference>
<feature type="signal peptide" evidence="8">
    <location>
        <begin position="1"/>
        <end position="17"/>
    </location>
</feature>
<evidence type="ECO:0000259" key="9">
    <source>
        <dbReference type="PROSITE" id="PS50001"/>
    </source>
</evidence>
<feature type="compositionally biased region" description="Low complexity" evidence="7">
    <location>
        <begin position="66"/>
        <end position="76"/>
    </location>
</feature>
<evidence type="ECO:0000259" key="10">
    <source>
        <dbReference type="PROSITE" id="PS50225"/>
    </source>
</evidence>
<evidence type="ECO:0000256" key="1">
    <source>
        <dbReference type="ARBA" id="ARBA00004906"/>
    </source>
</evidence>
<evidence type="ECO:0000313" key="11">
    <source>
        <dbReference type="EMBL" id="KAJ8910835.1"/>
    </source>
</evidence>
<dbReference type="SUPFAM" id="SSF158235">
    <property type="entry name" value="SOCS box-like"/>
    <property type="match status" value="1"/>
</dbReference>
<organism evidence="11 12">
    <name type="scientific">Exocentrus adspersus</name>
    <dbReference type="NCBI Taxonomy" id="1586481"/>
    <lineage>
        <taxon>Eukaryota</taxon>
        <taxon>Metazoa</taxon>
        <taxon>Ecdysozoa</taxon>
        <taxon>Arthropoda</taxon>
        <taxon>Hexapoda</taxon>
        <taxon>Insecta</taxon>
        <taxon>Pterygota</taxon>
        <taxon>Neoptera</taxon>
        <taxon>Endopterygota</taxon>
        <taxon>Coleoptera</taxon>
        <taxon>Polyphaga</taxon>
        <taxon>Cucujiformia</taxon>
        <taxon>Chrysomeloidea</taxon>
        <taxon>Cerambycidae</taxon>
        <taxon>Lamiinae</taxon>
        <taxon>Acanthocinini</taxon>
        <taxon>Exocentrus</taxon>
    </lineage>
</organism>
<dbReference type="PROSITE" id="PS50001">
    <property type="entry name" value="SH2"/>
    <property type="match status" value="1"/>
</dbReference>
<dbReference type="InterPro" id="IPR036860">
    <property type="entry name" value="SH2_dom_sf"/>
</dbReference>
<evidence type="ECO:0000256" key="5">
    <source>
        <dbReference type="ARBA" id="ARBA00022999"/>
    </source>
</evidence>
<dbReference type="InterPro" id="IPR001496">
    <property type="entry name" value="SOCS_box"/>
</dbReference>
<gene>
    <name evidence="11" type="ORF">NQ315_015570</name>
</gene>
<protein>
    <recommendedName>
        <fullName evidence="13">Suppressor of cytokine signaling 5</fullName>
    </recommendedName>
</protein>
<proteinExistence type="predicted"/>
<dbReference type="SUPFAM" id="SSF55550">
    <property type="entry name" value="SH2 domain"/>
    <property type="match status" value="1"/>
</dbReference>
<dbReference type="Proteomes" id="UP001159042">
    <property type="component" value="Unassembled WGS sequence"/>
</dbReference>
<keyword evidence="4" id="KW-0833">Ubl conjugation pathway</keyword>
<evidence type="ECO:0000256" key="3">
    <source>
        <dbReference type="ARBA" id="ARBA00022700"/>
    </source>
</evidence>
<feature type="domain" description="SOCS box" evidence="10">
    <location>
        <begin position="441"/>
        <end position="490"/>
    </location>
</feature>